<dbReference type="Gene3D" id="2.30.40.10">
    <property type="entry name" value="Urease, subunit C, domain 1"/>
    <property type="match status" value="1"/>
</dbReference>
<dbReference type="Proteomes" id="UP000580839">
    <property type="component" value="Unassembled WGS sequence"/>
</dbReference>
<comment type="caution">
    <text evidence="3">The sequence shown here is derived from an EMBL/GenBank/DDBJ whole genome shotgun (WGS) entry which is preliminary data.</text>
</comment>
<dbReference type="Pfam" id="PF01979">
    <property type="entry name" value="Amidohydro_1"/>
    <property type="match status" value="1"/>
</dbReference>
<dbReference type="EMBL" id="JABFRW010000109">
    <property type="protein sequence ID" value="NOT34316.1"/>
    <property type="molecule type" value="Genomic_DNA"/>
</dbReference>
<dbReference type="GO" id="GO:0016810">
    <property type="term" value="F:hydrolase activity, acting on carbon-nitrogen (but not peptide) bonds"/>
    <property type="evidence" value="ECO:0007669"/>
    <property type="project" value="InterPro"/>
</dbReference>
<feature type="domain" description="Amidohydrolase-related" evidence="2">
    <location>
        <begin position="45"/>
        <end position="402"/>
    </location>
</feature>
<organism evidence="3 4">
    <name type="scientific">Eiseniibacteriota bacterium</name>
    <dbReference type="NCBI Taxonomy" id="2212470"/>
    <lineage>
        <taxon>Bacteria</taxon>
        <taxon>Candidatus Eiseniibacteriota</taxon>
    </lineage>
</organism>
<protein>
    <submittedName>
        <fullName evidence="3">Amidohydrolase family protein</fullName>
    </submittedName>
</protein>
<reference evidence="3 4" key="1">
    <citation type="submission" date="2020-04" db="EMBL/GenBank/DDBJ databases">
        <title>Metagenomic profiling of ammonia- and methane-oxidizing microorganisms in a Dutch drinking water treatment plant.</title>
        <authorList>
            <person name="Poghosyan L."/>
            <person name="Leucker S."/>
        </authorList>
    </citation>
    <scope>NUCLEOTIDE SEQUENCE [LARGE SCALE GENOMIC DNA]</scope>
    <source>
        <strain evidence="3">S-RSF-IL-03</strain>
    </source>
</reference>
<accession>A0A849SI90</accession>
<dbReference type="PANTHER" id="PTHR43794">
    <property type="entry name" value="AMINOHYDROLASE SSNA-RELATED"/>
    <property type="match status" value="1"/>
</dbReference>
<keyword evidence="1 3" id="KW-0378">Hydrolase</keyword>
<dbReference type="InterPro" id="IPR032466">
    <property type="entry name" value="Metal_Hydrolase"/>
</dbReference>
<dbReference type="InterPro" id="IPR006680">
    <property type="entry name" value="Amidohydro-rel"/>
</dbReference>
<dbReference type="CDD" id="cd01298">
    <property type="entry name" value="ATZ_TRZ_like"/>
    <property type="match status" value="1"/>
</dbReference>
<sequence>MDDAGTIAPGDVLVRDGRIAAVGRDAAAMLGGEPPDERFDATGMLVLPGLVQAHLHLCQTLFRGIAEHADLMPWLRERIWPLEHAHTAASAAASARLGLAELLAAGVTCVNDMGTVRHTDAIGEVLETTGVRAVFGKALMDQGVGVPAGMLESSRAALDEVRALVRRFHGAGGGRLQVSLAPRFILSCSEESWEGVKAVSSELGLLVHTHLAEGPTEGREVEQAVGRSAARYFEHHGVLGPRFIGAHGVWLEADELQALQRANAALAHCPNANLKLGSGLAHVRAWIDHDLRRGLGCDGAACNNRLDPFLEMGSAGAISRVKDSARPLAAREVVALATCEGARALGLADRIGRLQVGLDADVIAVDVSGPHHGPEPEHDPYAALVYAARGADVALTMVAGRVLYRERAWTTLDPKAAVADARAERRGLLRRLGLAS</sequence>
<evidence type="ECO:0000313" key="4">
    <source>
        <dbReference type="Proteomes" id="UP000580839"/>
    </source>
</evidence>
<evidence type="ECO:0000256" key="1">
    <source>
        <dbReference type="ARBA" id="ARBA00022801"/>
    </source>
</evidence>
<dbReference type="PANTHER" id="PTHR43794:SF11">
    <property type="entry name" value="AMIDOHYDROLASE-RELATED DOMAIN-CONTAINING PROTEIN"/>
    <property type="match status" value="1"/>
</dbReference>
<dbReference type="AlphaFoldDB" id="A0A849SI90"/>
<dbReference type="SUPFAM" id="SSF51556">
    <property type="entry name" value="Metallo-dependent hydrolases"/>
    <property type="match status" value="1"/>
</dbReference>
<dbReference type="InterPro" id="IPR011059">
    <property type="entry name" value="Metal-dep_hydrolase_composite"/>
</dbReference>
<dbReference type="Gene3D" id="3.20.20.140">
    <property type="entry name" value="Metal-dependent hydrolases"/>
    <property type="match status" value="1"/>
</dbReference>
<gene>
    <name evidence="3" type="ORF">HOP12_09125</name>
</gene>
<dbReference type="InterPro" id="IPR050287">
    <property type="entry name" value="MTA/SAH_deaminase"/>
</dbReference>
<name>A0A849SI90_UNCEI</name>
<dbReference type="SUPFAM" id="SSF51338">
    <property type="entry name" value="Composite domain of metallo-dependent hydrolases"/>
    <property type="match status" value="2"/>
</dbReference>
<proteinExistence type="predicted"/>
<evidence type="ECO:0000313" key="3">
    <source>
        <dbReference type="EMBL" id="NOT34316.1"/>
    </source>
</evidence>
<evidence type="ECO:0000259" key="2">
    <source>
        <dbReference type="Pfam" id="PF01979"/>
    </source>
</evidence>